<dbReference type="PANTHER" id="PTHR34298:SF2">
    <property type="entry name" value="SEGREGATION AND CONDENSATION PROTEIN B"/>
    <property type="match status" value="1"/>
</dbReference>
<accession>A0ABZ2YAX9</accession>
<dbReference type="InterPro" id="IPR036390">
    <property type="entry name" value="WH_DNA-bd_sf"/>
</dbReference>
<evidence type="ECO:0000256" key="4">
    <source>
        <dbReference type="ARBA" id="ARBA00023306"/>
    </source>
</evidence>
<proteinExistence type="predicted"/>
<keyword evidence="3" id="KW-0159">Chromosome partition</keyword>
<dbReference type="InterPro" id="IPR005234">
    <property type="entry name" value="ScpB_csome_segregation"/>
</dbReference>
<evidence type="ECO:0000256" key="3">
    <source>
        <dbReference type="ARBA" id="ARBA00022829"/>
    </source>
</evidence>
<dbReference type="EMBL" id="CP121689">
    <property type="protein sequence ID" value="WZL75321.1"/>
    <property type="molecule type" value="Genomic_DNA"/>
</dbReference>
<keyword evidence="2" id="KW-0132">Cell division</keyword>
<keyword evidence="6" id="KW-1185">Reference proteome</keyword>
<dbReference type="RefSeq" id="WP_369017467.1">
    <property type="nucleotide sequence ID" value="NZ_CP121689.1"/>
</dbReference>
<dbReference type="PANTHER" id="PTHR34298">
    <property type="entry name" value="SEGREGATION AND CONDENSATION PROTEIN B"/>
    <property type="match status" value="1"/>
</dbReference>
<sequence length="187" mass="20878">MNGKHLKTKELVEALLFSSPRALASEKICEVLGCSLEEVEKALQELYLELKKREGAIVVRKVAGKWQMVVRPEIGSFLKEKLQVVSQGKLSRAALEVLAIVALHQPVSKGEIDLKRGVDSGTVLRSLLEKGLVSVVTEDAGKKFPLKYQVTEKFYEIFGLESEEAWRRICDNLLGDEHGRTFKQISG</sequence>
<dbReference type="Pfam" id="PF04079">
    <property type="entry name" value="SMC_ScpB"/>
    <property type="match status" value="1"/>
</dbReference>
<reference evidence="5 6" key="1">
    <citation type="submission" date="2023-03" db="EMBL/GenBank/DDBJ databases">
        <title>Novel Species.</title>
        <authorList>
            <person name="Ma S."/>
        </authorList>
    </citation>
    <scope>NUCLEOTIDE SEQUENCE [LARGE SCALE GENOMIC DNA]</scope>
    <source>
        <strain evidence="5 6">B11</strain>
    </source>
</reference>
<dbReference type="SUPFAM" id="SSF46785">
    <property type="entry name" value="Winged helix' DNA-binding domain"/>
    <property type="match status" value="2"/>
</dbReference>
<name>A0ABZ2YAX9_9BACT</name>
<dbReference type="PIRSF" id="PIRSF019345">
    <property type="entry name" value="ScpB"/>
    <property type="match status" value="1"/>
</dbReference>
<keyword evidence="1" id="KW-0963">Cytoplasm</keyword>
<organism evidence="5 6">
    <name type="scientific">Thermatribacter velox</name>
    <dbReference type="NCBI Taxonomy" id="3039681"/>
    <lineage>
        <taxon>Bacteria</taxon>
        <taxon>Pseudomonadati</taxon>
        <taxon>Atribacterota</taxon>
        <taxon>Atribacteria</taxon>
        <taxon>Atribacterales</taxon>
        <taxon>Thermatribacteraceae</taxon>
        <taxon>Thermatribacter</taxon>
    </lineage>
</organism>
<keyword evidence="4" id="KW-0131">Cell cycle</keyword>
<protein>
    <submittedName>
        <fullName evidence="5">SMC-Scp complex subunit ScpB</fullName>
    </submittedName>
</protein>
<evidence type="ECO:0000313" key="6">
    <source>
        <dbReference type="Proteomes" id="UP001461341"/>
    </source>
</evidence>
<dbReference type="Gene3D" id="1.10.10.10">
    <property type="entry name" value="Winged helix-like DNA-binding domain superfamily/Winged helix DNA-binding domain"/>
    <property type="match status" value="2"/>
</dbReference>
<evidence type="ECO:0000256" key="2">
    <source>
        <dbReference type="ARBA" id="ARBA00022618"/>
    </source>
</evidence>
<evidence type="ECO:0000256" key="1">
    <source>
        <dbReference type="ARBA" id="ARBA00022490"/>
    </source>
</evidence>
<dbReference type="InterPro" id="IPR036388">
    <property type="entry name" value="WH-like_DNA-bd_sf"/>
</dbReference>
<evidence type="ECO:0000313" key="5">
    <source>
        <dbReference type="EMBL" id="WZL75321.1"/>
    </source>
</evidence>
<dbReference type="NCBIfam" id="TIGR00281">
    <property type="entry name" value="SMC-Scp complex subunit ScpB"/>
    <property type="match status" value="1"/>
</dbReference>
<gene>
    <name evidence="5" type="primary">scpB</name>
    <name evidence="5" type="ORF">QBE54_06890</name>
</gene>
<dbReference type="Proteomes" id="UP001461341">
    <property type="component" value="Chromosome"/>
</dbReference>